<name>A0A8S2L029_9BILA</name>
<reference evidence="3" key="1">
    <citation type="submission" date="2021-02" db="EMBL/GenBank/DDBJ databases">
        <authorList>
            <person name="Nowell W R."/>
        </authorList>
    </citation>
    <scope>NUCLEOTIDE SEQUENCE</scope>
</reference>
<dbReference type="Proteomes" id="UP000682733">
    <property type="component" value="Unassembled WGS sequence"/>
</dbReference>
<evidence type="ECO:0000313" key="3">
    <source>
        <dbReference type="EMBL" id="CAF3875614.1"/>
    </source>
</evidence>
<dbReference type="Proteomes" id="UP000677228">
    <property type="component" value="Unassembled WGS sequence"/>
</dbReference>
<evidence type="ECO:0000256" key="1">
    <source>
        <dbReference type="SAM" id="MobiDB-lite"/>
    </source>
</evidence>
<gene>
    <name evidence="2" type="ORF">OVA965_LOCUS19688</name>
    <name evidence="3" type="ORF">TMI583_LOCUS19813</name>
</gene>
<sequence length="205" mass="23329">MIIPFKLKRRIQYKAVWKKTFINPAHTRDALECLKNINDNYKEIEINEIDDNYLVNHPGIMNKRASADNNNKNDYNVVDTQTVADDVGERNDGDDGVQENTADGEPGALESDSESDLDSEIGLEDTEDPWSKFNFSTHSCLQPTDLENYVLDQKIVSLAPAEQNKSLSLLKDFTVEALVFPHIFPDVNEFIYSILNPYGLDSYDY</sequence>
<dbReference type="AlphaFoldDB" id="A0A8S2L029"/>
<dbReference type="EMBL" id="CAJOBA010012552">
    <property type="protein sequence ID" value="CAF3875614.1"/>
    <property type="molecule type" value="Genomic_DNA"/>
</dbReference>
<protein>
    <submittedName>
        <fullName evidence="3">Uncharacterized protein</fullName>
    </submittedName>
</protein>
<evidence type="ECO:0000313" key="4">
    <source>
        <dbReference type="Proteomes" id="UP000682733"/>
    </source>
</evidence>
<proteinExistence type="predicted"/>
<accession>A0A8S2L029</accession>
<comment type="caution">
    <text evidence="3">The sequence shown here is derived from an EMBL/GenBank/DDBJ whole genome shotgun (WGS) entry which is preliminary data.</text>
</comment>
<organism evidence="3 4">
    <name type="scientific">Didymodactylos carnosus</name>
    <dbReference type="NCBI Taxonomy" id="1234261"/>
    <lineage>
        <taxon>Eukaryota</taxon>
        <taxon>Metazoa</taxon>
        <taxon>Spiralia</taxon>
        <taxon>Gnathifera</taxon>
        <taxon>Rotifera</taxon>
        <taxon>Eurotatoria</taxon>
        <taxon>Bdelloidea</taxon>
        <taxon>Philodinida</taxon>
        <taxon>Philodinidae</taxon>
        <taxon>Didymodactylos</taxon>
    </lineage>
</organism>
<evidence type="ECO:0000313" key="2">
    <source>
        <dbReference type="EMBL" id="CAF1109322.1"/>
    </source>
</evidence>
<dbReference type="EMBL" id="CAJNOK010010214">
    <property type="protein sequence ID" value="CAF1109322.1"/>
    <property type="molecule type" value="Genomic_DNA"/>
</dbReference>
<feature type="region of interest" description="Disordered" evidence="1">
    <location>
        <begin position="84"/>
        <end position="121"/>
    </location>
</feature>
<feature type="compositionally biased region" description="Acidic residues" evidence="1">
    <location>
        <begin position="111"/>
        <end position="121"/>
    </location>
</feature>